<organism evidence="2 3">
    <name type="scientific">Brachionus plicatilis</name>
    <name type="common">Marine rotifer</name>
    <name type="synonym">Brachionus muelleri</name>
    <dbReference type="NCBI Taxonomy" id="10195"/>
    <lineage>
        <taxon>Eukaryota</taxon>
        <taxon>Metazoa</taxon>
        <taxon>Spiralia</taxon>
        <taxon>Gnathifera</taxon>
        <taxon>Rotifera</taxon>
        <taxon>Eurotatoria</taxon>
        <taxon>Monogononta</taxon>
        <taxon>Pseudotrocha</taxon>
        <taxon>Ploima</taxon>
        <taxon>Brachionidae</taxon>
        <taxon>Brachionus</taxon>
    </lineage>
</organism>
<keyword evidence="1" id="KW-1133">Transmembrane helix</keyword>
<feature type="transmembrane region" description="Helical" evidence="1">
    <location>
        <begin position="12"/>
        <end position="36"/>
    </location>
</feature>
<sequence>MEMIMFFSIIEFLNAIILFRVSITCCVFFSHLLMVAKTSPGGVNFLARFSIRDNSLSSAMFELSDRCF</sequence>
<evidence type="ECO:0000313" key="2">
    <source>
        <dbReference type="EMBL" id="RNA33329.1"/>
    </source>
</evidence>
<proteinExistence type="predicted"/>
<evidence type="ECO:0000256" key="1">
    <source>
        <dbReference type="SAM" id="Phobius"/>
    </source>
</evidence>
<accession>A0A3M7SC75</accession>
<reference evidence="2 3" key="1">
    <citation type="journal article" date="2018" name="Sci. Rep.">
        <title>Genomic signatures of local adaptation to the degree of environmental predictability in rotifers.</title>
        <authorList>
            <person name="Franch-Gras L."/>
            <person name="Hahn C."/>
            <person name="Garcia-Roger E.M."/>
            <person name="Carmona M.J."/>
            <person name="Serra M."/>
            <person name="Gomez A."/>
        </authorList>
    </citation>
    <scope>NUCLEOTIDE SEQUENCE [LARGE SCALE GENOMIC DNA]</scope>
    <source>
        <strain evidence="2">HYR1</strain>
    </source>
</reference>
<keyword evidence="1" id="KW-0812">Transmembrane</keyword>
<dbReference type="Proteomes" id="UP000276133">
    <property type="component" value="Unassembled WGS sequence"/>
</dbReference>
<keyword evidence="3" id="KW-1185">Reference proteome</keyword>
<dbReference type="EMBL" id="REGN01001653">
    <property type="protein sequence ID" value="RNA33329.1"/>
    <property type="molecule type" value="Genomic_DNA"/>
</dbReference>
<comment type="caution">
    <text evidence="2">The sequence shown here is derived from an EMBL/GenBank/DDBJ whole genome shotgun (WGS) entry which is preliminary data.</text>
</comment>
<keyword evidence="1" id="KW-0472">Membrane</keyword>
<dbReference type="AlphaFoldDB" id="A0A3M7SC75"/>
<name>A0A3M7SC75_BRAPC</name>
<gene>
    <name evidence="2" type="ORF">BpHYR1_010921</name>
</gene>
<protein>
    <submittedName>
        <fullName evidence="2">Uncharacterized protein</fullName>
    </submittedName>
</protein>
<evidence type="ECO:0000313" key="3">
    <source>
        <dbReference type="Proteomes" id="UP000276133"/>
    </source>
</evidence>